<dbReference type="InterPro" id="IPR027417">
    <property type="entry name" value="P-loop_NTPase"/>
</dbReference>
<reference evidence="1 2" key="1">
    <citation type="submission" date="2016-10" db="EMBL/GenBank/DDBJ databases">
        <authorList>
            <person name="de Groot N.N."/>
        </authorList>
    </citation>
    <scope>NUCLEOTIDE SEQUENCE [LARGE SCALE GENOMIC DNA]</scope>
    <source>
        <strain evidence="1 2">CGMCC 4.5681</strain>
    </source>
</reference>
<organism evidence="1 2">
    <name type="scientific">Nonomuraea maritima</name>
    <dbReference type="NCBI Taxonomy" id="683260"/>
    <lineage>
        <taxon>Bacteria</taxon>
        <taxon>Bacillati</taxon>
        <taxon>Actinomycetota</taxon>
        <taxon>Actinomycetes</taxon>
        <taxon>Streptosporangiales</taxon>
        <taxon>Streptosporangiaceae</taxon>
        <taxon>Nonomuraea</taxon>
    </lineage>
</organism>
<evidence type="ECO:0000313" key="2">
    <source>
        <dbReference type="Proteomes" id="UP000198683"/>
    </source>
</evidence>
<keyword evidence="2" id="KW-1185">Reference proteome</keyword>
<dbReference type="Proteomes" id="UP000198683">
    <property type="component" value="Unassembled WGS sequence"/>
</dbReference>
<dbReference type="EMBL" id="FNFB01000011">
    <property type="protein sequence ID" value="SDK76460.1"/>
    <property type="molecule type" value="Genomic_DNA"/>
</dbReference>
<evidence type="ECO:0008006" key="3">
    <source>
        <dbReference type="Google" id="ProtNLM"/>
    </source>
</evidence>
<dbReference type="AlphaFoldDB" id="A0A1G9EJW8"/>
<dbReference type="RefSeq" id="WP_090766787.1">
    <property type="nucleotide sequence ID" value="NZ_FNFB01000011.1"/>
</dbReference>
<accession>A0A1G9EJW8</accession>
<protein>
    <recommendedName>
        <fullName evidence="3">AAA domain-containing protein</fullName>
    </recommendedName>
</protein>
<dbReference type="SUPFAM" id="SSF52540">
    <property type="entry name" value="P-loop containing nucleoside triphosphate hydrolases"/>
    <property type="match status" value="1"/>
</dbReference>
<name>A0A1G9EJW8_9ACTN</name>
<proteinExistence type="predicted"/>
<evidence type="ECO:0000313" key="1">
    <source>
        <dbReference type="EMBL" id="SDK76460.1"/>
    </source>
</evidence>
<dbReference type="STRING" id="683260.SAMN05421874_11117"/>
<sequence length="98" mass="10535">MLWVHGPGGVGKTALCGMFAERARAARRPVRVCDARDADLSREGLRALGEPVAGQLTIIETFERCAPVEYDALFAQAGLRRTRPAEAGNMVAMEAVAH</sequence>
<gene>
    <name evidence="1" type="ORF">SAMN05421874_11117</name>
</gene>